<sequence>MEGLARVRRGSARGKGRSATSPCRHASYTIVVTISLYNTGISVYGVSGDRRAYSRIPVIFCVRSSAISSSAGARETRVRSRGRKKQSPKLQNRFTLAALARRKKEKSLQTCRWGRRA</sequence>
<dbReference type="EMBL" id="GAIX01006285">
    <property type="protein sequence ID" value="JAA86275.1"/>
    <property type="molecule type" value="Transcribed_RNA"/>
</dbReference>
<name>S4PG63_9NEOP</name>
<accession>S4PG63</accession>
<dbReference type="AlphaFoldDB" id="S4PG63"/>
<feature type="region of interest" description="Disordered" evidence="1">
    <location>
        <begin position="67"/>
        <end position="91"/>
    </location>
</feature>
<feature type="region of interest" description="Disordered" evidence="1">
    <location>
        <begin position="1"/>
        <end position="21"/>
    </location>
</feature>
<organism evidence="2">
    <name type="scientific">Pararge aegeria</name>
    <name type="common">speckled wood butterfly</name>
    <dbReference type="NCBI Taxonomy" id="116150"/>
    <lineage>
        <taxon>Eukaryota</taxon>
        <taxon>Metazoa</taxon>
        <taxon>Ecdysozoa</taxon>
        <taxon>Arthropoda</taxon>
        <taxon>Hexapoda</taxon>
        <taxon>Insecta</taxon>
        <taxon>Pterygota</taxon>
        <taxon>Neoptera</taxon>
        <taxon>Endopterygota</taxon>
        <taxon>Lepidoptera</taxon>
        <taxon>Glossata</taxon>
        <taxon>Ditrysia</taxon>
        <taxon>Papilionoidea</taxon>
        <taxon>Nymphalidae</taxon>
        <taxon>Satyrinae</taxon>
        <taxon>Satyrini</taxon>
        <taxon>Parargina</taxon>
        <taxon>Pararge</taxon>
    </lineage>
</organism>
<protein>
    <submittedName>
        <fullName evidence="2">Uncharacterized protein</fullName>
    </submittedName>
</protein>
<reference evidence="2" key="1">
    <citation type="journal article" date="2013" name="BMC Genomics">
        <title>Unscrambling butterfly oogenesis.</title>
        <authorList>
            <person name="Carter J.M."/>
            <person name="Baker S.C."/>
            <person name="Pink R."/>
            <person name="Carter D.R."/>
            <person name="Collins A."/>
            <person name="Tomlin J."/>
            <person name="Gibbs M."/>
            <person name="Breuker C.J."/>
        </authorList>
    </citation>
    <scope>NUCLEOTIDE SEQUENCE</scope>
    <source>
        <tissue evidence="2">Ovary</tissue>
    </source>
</reference>
<feature type="compositionally biased region" description="Basic residues" evidence="1">
    <location>
        <begin position="1"/>
        <end position="16"/>
    </location>
</feature>
<evidence type="ECO:0000313" key="2">
    <source>
        <dbReference type="EMBL" id="JAA86275.1"/>
    </source>
</evidence>
<reference evidence="2" key="2">
    <citation type="submission" date="2013-05" db="EMBL/GenBank/DDBJ databases">
        <authorList>
            <person name="Carter J.-M."/>
            <person name="Baker S.C."/>
            <person name="Pink R."/>
            <person name="Carter D.R.F."/>
            <person name="Collins A."/>
            <person name="Tomlin J."/>
            <person name="Gibbs M."/>
            <person name="Breuker C.J."/>
        </authorList>
    </citation>
    <scope>NUCLEOTIDE SEQUENCE</scope>
    <source>
        <tissue evidence="2">Ovary</tissue>
    </source>
</reference>
<evidence type="ECO:0000256" key="1">
    <source>
        <dbReference type="SAM" id="MobiDB-lite"/>
    </source>
</evidence>
<proteinExistence type="predicted"/>
<feature type="non-terminal residue" evidence="2">
    <location>
        <position position="117"/>
    </location>
</feature>